<accession>A0A1I1EUI4</accession>
<gene>
    <name evidence="7" type="ORF">SAMN02745150_01212</name>
</gene>
<keyword evidence="5 6" id="KW-0472">Membrane</keyword>
<organism evidence="7 8">
    <name type="scientific">Brevinema andersonii</name>
    <dbReference type="NCBI Taxonomy" id="34097"/>
    <lineage>
        <taxon>Bacteria</taxon>
        <taxon>Pseudomonadati</taxon>
        <taxon>Spirochaetota</taxon>
        <taxon>Spirochaetia</taxon>
        <taxon>Brevinematales</taxon>
        <taxon>Brevinemataceae</taxon>
        <taxon>Brevinema</taxon>
    </lineage>
</organism>
<dbReference type="Proteomes" id="UP000240042">
    <property type="component" value="Unassembled WGS sequence"/>
</dbReference>
<evidence type="ECO:0000256" key="6">
    <source>
        <dbReference type="SAM" id="Phobius"/>
    </source>
</evidence>
<reference evidence="8" key="1">
    <citation type="submission" date="2016-10" db="EMBL/GenBank/DDBJ databases">
        <authorList>
            <person name="Varghese N."/>
            <person name="Submissions S."/>
        </authorList>
    </citation>
    <scope>NUCLEOTIDE SEQUENCE [LARGE SCALE GENOMIC DNA]</scope>
    <source>
        <strain evidence="8">ATCC 43811</strain>
    </source>
</reference>
<sequence length="98" mass="10917">MFSAEISLLEAGQITLIGMGMVLFVLLLLTGIIDLFKYIPNGKNIMLSPIKSSPRFFQSQEVSLTPELQAIIIASILEDVQISNSKNLVRIKSIKYFN</sequence>
<dbReference type="RefSeq" id="WP_092319679.1">
    <property type="nucleotide sequence ID" value="NZ_FOKY01000016.1"/>
</dbReference>
<evidence type="ECO:0000313" key="8">
    <source>
        <dbReference type="Proteomes" id="UP000240042"/>
    </source>
</evidence>
<dbReference type="AlphaFoldDB" id="A0A1I1EUI4"/>
<evidence type="ECO:0000313" key="7">
    <source>
        <dbReference type="EMBL" id="SFB89188.1"/>
    </source>
</evidence>
<name>A0A1I1EUI4_BREAD</name>
<evidence type="ECO:0000256" key="5">
    <source>
        <dbReference type="ARBA" id="ARBA00023136"/>
    </source>
</evidence>
<dbReference type="GO" id="GO:0015081">
    <property type="term" value="F:sodium ion transmembrane transporter activity"/>
    <property type="evidence" value="ECO:0007669"/>
    <property type="project" value="InterPro"/>
</dbReference>
<dbReference type="GO" id="GO:0005886">
    <property type="term" value="C:plasma membrane"/>
    <property type="evidence" value="ECO:0007669"/>
    <property type="project" value="UniProtKB-SubCell"/>
</dbReference>
<dbReference type="STRING" id="34097.SAMN02745150_01212"/>
<keyword evidence="8" id="KW-1185">Reference proteome</keyword>
<evidence type="ECO:0000256" key="3">
    <source>
        <dbReference type="ARBA" id="ARBA00022692"/>
    </source>
</evidence>
<dbReference type="InterPro" id="IPR005899">
    <property type="entry name" value="Na_pump_deCOase"/>
</dbReference>
<evidence type="ECO:0000256" key="4">
    <source>
        <dbReference type="ARBA" id="ARBA00022989"/>
    </source>
</evidence>
<feature type="transmembrane region" description="Helical" evidence="6">
    <location>
        <begin position="12"/>
        <end position="36"/>
    </location>
</feature>
<proteinExistence type="predicted"/>
<keyword evidence="3 6" id="KW-0812">Transmembrane</keyword>
<keyword evidence="2" id="KW-1003">Cell membrane</keyword>
<protein>
    <submittedName>
        <fullName evidence="7">Oxaloacetate decarboxylase, gamma chain</fullName>
    </submittedName>
</protein>
<evidence type="ECO:0000256" key="1">
    <source>
        <dbReference type="ARBA" id="ARBA00004236"/>
    </source>
</evidence>
<dbReference type="EMBL" id="FOKY01000016">
    <property type="protein sequence ID" value="SFB89188.1"/>
    <property type="molecule type" value="Genomic_DNA"/>
</dbReference>
<evidence type="ECO:0000256" key="2">
    <source>
        <dbReference type="ARBA" id="ARBA00022475"/>
    </source>
</evidence>
<comment type="subcellular location">
    <subcellularLocation>
        <location evidence="1">Cell membrane</location>
    </subcellularLocation>
</comment>
<dbReference type="GO" id="GO:0036376">
    <property type="term" value="P:sodium ion export across plasma membrane"/>
    <property type="evidence" value="ECO:0007669"/>
    <property type="project" value="InterPro"/>
</dbReference>
<dbReference type="Pfam" id="PF04277">
    <property type="entry name" value="OAD_gamma"/>
    <property type="match status" value="1"/>
</dbReference>
<keyword evidence="4 6" id="KW-1133">Transmembrane helix</keyword>